<dbReference type="InterPro" id="IPR011527">
    <property type="entry name" value="ABC1_TM_dom"/>
</dbReference>
<accession>A0A453CXD0</accession>
<evidence type="ECO:0000259" key="7">
    <source>
        <dbReference type="PROSITE" id="PS50929"/>
    </source>
</evidence>
<dbReference type="InterPro" id="IPR050173">
    <property type="entry name" value="ABC_transporter_C-like"/>
</dbReference>
<evidence type="ECO:0000256" key="4">
    <source>
        <dbReference type="ARBA" id="ARBA00022840"/>
    </source>
</evidence>
<dbReference type="SUPFAM" id="SSF90123">
    <property type="entry name" value="ABC transporter transmembrane region"/>
    <property type="match status" value="1"/>
</dbReference>
<reference evidence="9" key="2">
    <citation type="journal article" date="2017" name="Nat. Plants">
        <title>The Aegilops tauschii genome reveals multiple impacts of transposons.</title>
        <authorList>
            <person name="Zhao G."/>
            <person name="Zou C."/>
            <person name="Li K."/>
            <person name="Wang K."/>
            <person name="Li T."/>
            <person name="Gao L."/>
            <person name="Zhang X."/>
            <person name="Wang H."/>
            <person name="Yang Z."/>
            <person name="Liu X."/>
            <person name="Jiang W."/>
            <person name="Mao L."/>
            <person name="Kong X."/>
            <person name="Jiao Y."/>
            <person name="Jia J."/>
        </authorList>
    </citation>
    <scope>NUCLEOTIDE SEQUENCE [LARGE SCALE GENOMIC DNA]</scope>
    <source>
        <strain evidence="9">cv. AL8/78</strain>
    </source>
</reference>
<feature type="domain" description="ABC transmembrane type-1" evidence="7">
    <location>
        <begin position="1"/>
        <end position="129"/>
    </location>
</feature>
<dbReference type="Gene3D" id="1.20.1560.10">
    <property type="entry name" value="ABC transporter type 1, transmembrane domain"/>
    <property type="match status" value="1"/>
</dbReference>
<keyword evidence="5" id="KW-1133">Transmembrane helix</keyword>
<keyword evidence="2" id="KW-0812">Transmembrane</keyword>
<keyword evidence="1" id="KW-0813">Transport</keyword>
<evidence type="ECO:0000256" key="3">
    <source>
        <dbReference type="ARBA" id="ARBA00022741"/>
    </source>
</evidence>
<dbReference type="InterPro" id="IPR036640">
    <property type="entry name" value="ABC1_TM_sf"/>
</dbReference>
<dbReference type="GO" id="GO:0005524">
    <property type="term" value="F:ATP binding"/>
    <property type="evidence" value="ECO:0007669"/>
    <property type="project" value="UniProtKB-KW"/>
</dbReference>
<keyword evidence="9" id="KW-1185">Reference proteome</keyword>
<keyword evidence="4" id="KW-0067">ATP-binding</keyword>
<evidence type="ECO:0000256" key="5">
    <source>
        <dbReference type="ARBA" id="ARBA00022989"/>
    </source>
</evidence>
<dbReference type="Pfam" id="PF00664">
    <property type="entry name" value="ABC_membrane"/>
    <property type="match status" value="1"/>
</dbReference>
<dbReference type="PROSITE" id="PS50929">
    <property type="entry name" value="ABC_TM1F"/>
    <property type="match status" value="1"/>
</dbReference>
<keyword evidence="3" id="KW-0547">Nucleotide-binding</keyword>
<reference evidence="8" key="3">
    <citation type="journal article" date="2017" name="Nature">
        <title>Genome sequence of the progenitor of the wheat D genome Aegilops tauschii.</title>
        <authorList>
            <person name="Luo M.C."/>
            <person name="Gu Y.Q."/>
            <person name="Puiu D."/>
            <person name="Wang H."/>
            <person name="Twardziok S.O."/>
            <person name="Deal K.R."/>
            <person name="Huo N."/>
            <person name="Zhu T."/>
            <person name="Wang L."/>
            <person name="Wang Y."/>
            <person name="McGuire P.E."/>
            <person name="Liu S."/>
            <person name="Long H."/>
            <person name="Ramasamy R.K."/>
            <person name="Rodriguez J.C."/>
            <person name="Van S.L."/>
            <person name="Yuan L."/>
            <person name="Wang Z."/>
            <person name="Xia Z."/>
            <person name="Xiao L."/>
            <person name="Anderson O.D."/>
            <person name="Ouyang S."/>
            <person name="Liang Y."/>
            <person name="Zimin A.V."/>
            <person name="Pertea G."/>
            <person name="Qi P."/>
            <person name="Bennetzen J.L."/>
            <person name="Dai X."/>
            <person name="Dawson M.W."/>
            <person name="Muller H.G."/>
            <person name="Kugler K."/>
            <person name="Rivarola-Duarte L."/>
            <person name="Spannagl M."/>
            <person name="Mayer K.F.X."/>
            <person name="Lu F.H."/>
            <person name="Bevan M.W."/>
            <person name="Leroy P."/>
            <person name="Li P."/>
            <person name="You F.M."/>
            <person name="Sun Q."/>
            <person name="Liu Z."/>
            <person name="Lyons E."/>
            <person name="Wicker T."/>
            <person name="Salzberg S.L."/>
            <person name="Devos K.M."/>
            <person name="Dvorak J."/>
        </authorList>
    </citation>
    <scope>NUCLEOTIDE SEQUENCE [LARGE SCALE GENOMIC DNA]</scope>
    <source>
        <strain evidence="8">cv. AL8/78</strain>
    </source>
</reference>
<dbReference type="Proteomes" id="UP000015105">
    <property type="component" value="Chromosome 2D"/>
</dbReference>
<dbReference type="AlphaFoldDB" id="A0A453CXD0"/>
<evidence type="ECO:0000256" key="2">
    <source>
        <dbReference type="ARBA" id="ARBA00022692"/>
    </source>
</evidence>
<reference evidence="8" key="5">
    <citation type="journal article" date="2021" name="G3 (Bethesda)">
        <title>Aegilops tauschii genome assembly Aet v5.0 features greater sequence contiguity and improved annotation.</title>
        <authorList>
            <person name="Wang L."/>
            <person name="Zhu T."/>
            <person name="Rodriguez J.C."/>
            <person name="Deal K.R."/>
            <person name="Dubcovsky J."/>
            <person name="McGuire P.E."/>
            <person name="Lux T."/>
            <person name="Spannagl M."/>
            <person name="Mayer K.F.X."/>
            <person name="Baldrich P."/>
            <person name="Meyers B.C."/>
            <person name="Huo N."/>
            <person name="Gu Y.Q."/>
            <person name="Zhou H."/>
            <person name="Devos K.M."/>
            <person name="Bennetzen J.L."/>
            <person name="Unver T."/>
            <person name="Budak H."/>
            <person name="Gulick P.J."/>
            <person name="Galiba G."/>
            <person name="Kalapos B."/>
            <person name="Nelson D.R."/>
            <person name="Li P."/>
            <person name="You F.M."/>
            <person name="Luo M.C."/>
            <person name="Dvorak J."/>
        </authorList>
    </citation>
    <scope>NUCLEOTIDE SEQUENCE [LARGE SCALE GENOMIC DNA]</scope>
    <source>
        <strain evidence="8">cv. AL8/78</strain>
    </source>
</reference>
<dbReference type="Gramene" id="AET2Gv20999000.21">
    <property type="protein sequence ID" value="AET2Gv20999000.21"/>
    <property type="gene ID" value="AET2Gv20999000"/>
</dbReference>
<reference evidence="9" key="1">
    <citation type="journal article" date="2014" name="Science">
        <title>Ancient hybridizations among the ancestral genomes of bread wheat.</title>
        <authorList>
            <consortium name="International Wheat Genome Sequencing Consortium,"/>
            <person name="Marcussen T."/>
            <person name="Sandve S.R."/>
            <person name="Heier L."/>
            <person name="Spannagl M."/>
            <person name="Pfeifer M."/>
            <person name="Jakobsen K.S."/>
            <person name="Wulff B.B."/>
            <person name="Steuernagel B."/>
            <person name="Mayer K.F."/>
            <person name="Olsen O.A."/>
        </authorList>
    </citation>
    <scope>NUCLEOTIDE SEQUENCE [LARGE SCALE GENOMIC DNA]</scope>
    <source>
        <strain evidence="9">cv. AL8/78</strain>
    </source>
</reference>
<name>A0A453CXD0_AEGTS</name>
<dbReference type="GO" id="GO:0140359">
    <property type="term" value="F:ABC-type transporter activity"/>
    <property type="evidence" value="ECO:0007669"/>
    <property type="project" value="InterPro"/>
</dbReference>
<evidence type="ECO:0000256" key="6">
    <source>
        <dbReference type="ARBA" id="ARBA00023136"/>
    </source>
</evidence>
<sequence length="154" mass="17489">MQRYYIPTARELARLQQIQRAPILHHSAESLTGAASIRAYGRKDRFSKANISLVNNHLRPWFHNVSAVEWLCFRLNMLSNFVFAFSLTLLVSLPEGFINPSIAGLAVTYALNLNGQLSSVTWNICNTENKMISVERIMQYSRIPSEAPLIVDDH</sequence>
<evidence type="ECO:0000256" key="1">
    <source>
        <dbReference type="ARBA" id="ARBA00022448"/>
    </source>
</evidence>
<evidence type="ECO:0000313" key="8">
    <source>
        <dbReference type="EnsemblPlants" id="AET2Gv20999000.21"/>
    </source>
</evidence>
<protein>
    <recommendedName>
        <fullName evidence="7">ABC transmembrane type-1 domain-containing protein</fullName>
    </recommendedName>
</protein>
<reference evidence="8" key="4">
    <citation type="submission" date="2019-03" db="UniProtKB">
        <authorList>
            <consortium name="EnsemblPlants"/>
        </authorList>
    </citation>
    <scope>IDENTIFICATION</scope>
</reference>
<dbReference type="PANTHER" id="PTHR24223:SF431">
    <property type="entry name" value="ABC TRANSPORTER C FAMILY MEMBER 9"/>
    <property type="match status" value="1"/>
</dbReference>
<dbReference type="EnsemblPlants" id="AET2Gv20999000.21">
    <property type="protein sequence ID" value="AET2Gv20999000.21"/>
    <property type="gene ID" value="AET2Gv20999000"/>
</dbReference>
<evidence type="ECO:0000313" key="9">
    <source>
        <dbReference type="Proteomes" id="UP000015105"/>
    </source>
</evidence>
<keyword evidence="6" id="KW-0472">Membrane</keyword>
<dbReference type="PANTHER" id="PTHR24223">
    <property type="entry name" value="ATP-BINDING CASSETTE SUB-FAMILY C"/>
    <property type="match status" value="1"/>
</dbReference>
<organism evidence="8 9">
    <name type="scientific">Aegilops tauschii subsp. strangulata</name>
    <name type="common">Goatgrass</name>
    <dbReference type="NCBI Taxonomy" id="200361"/>
    <lineage>
        <taxon>Eukaryota</taxon>
        <taxon>Viridiplantae</taxon>
        <taxon>Streptophyta</taxon>
        <taxon>Embryophyta</taxon>
        <taxon>Tracheophyta</taxon>
        <taxon>Spermatophyta</taxon>
        <taxon>Magnoliopsida</taxon>
        <taxon>Liliopsida</taxon>
        <taxon>Poales</taxon>
        <taxon>Poaceae</taxon>
        <taxon>BOP clade</taxon>
        <taxon>Pooideae</taxon>
        <taxon>Triticodae</taxon>
        <taxon>Triticeae</taxon>
        <taxon>Triticinae</taxon>
        <taxon>Aegilops</taxon>
    </lineage>
</organism>
<proteinExistence type="predicted"/>
<dbReference type="GO" id="GO:0016020">
    <property type="term" value="C:membrane"/>
    <property type="evidence" value="ECO:0007669"/>
    <property type="project" value="InterPro"/>
</dbReference>